<reference evidence="9 10" key="1">
    <citation type="journal article" date="2012" name="Appl. Environ. Microbiol.">
        <title>Genome Sequence of Thermotolerant Bacillus methanolicus: Features and Regulation Related to Methylotrophy and Production of L-Lysine and L-Glutamate from Methanol.</title>
        <authorList>
            <person name="Heggeset T.M."/>
            <person name="Krog A."/>
            <person name="Balzer S."/>
            <person name="Wentzel A."/>
            <person name="Ellingsen T.E."/>
            <person name="Brautaset T."/>
        </authorList>
    </citation>
    <scope>NUCLEOTIDE SEQUENCE [LARGE SCALE GENOMIC DNA]</scope>
    <source>
        <strain evidence="9 10">PB1</strain>
    </source>
</reference>
<feature type="coiled-coil region" evidence="6">
    <location>
        <begin position="39"/>
        <end position="126"/>
    </location>
</feature>
<dbReference type="InterPro" id="IPR038765">
    <property type="entry name" value="Papain-like_cys_pep_sf"/>
</dbReference>
<dbReference type="eggNOG" id="COG0791">
    <property type="taxonomic scope" value="Bacteria"/>
</dbReference>
<keyword evidence="4" id="KW-0378">Hydrolase</keyword>
<dbReference type="eggNOG" id="COG3883">
    <property type="taxonomic scope" value="Bacteria"/>
</dbReference>
<feature type="chain" id="PRO_5003670137" evidence="7">
    <location>
        <begin position="26"/>
        <end position="390"/>
    </location>
</feature>
<dbReference type="Gene3D" id="6.10.250.3150">
    <property type="match status" value="1"/>
</dbReference>
<evidence type="ECO:0000256" key="2">
    <source>
        <dbReference type="ARBA" id="ARBA00022670"/>
    </source>
</evidence>
<comment type="similarity">
    <text evidence="1">Belongs to the peptidase C40 family.</text>
</comment>
<keyword evidence="10" id="KW-1185">Reference proteome</keyword>
<dbReference type="GO" id="GO:0006508">
    <property type="term" value="P:proteolysis"/>
    <property type="evidence" value="ECO:0007669"/>
    <property type="project" value="UniProtKB-KW"/>
</dbReference>
<dbReference type="EMBL" id="AFEU01000003">
    <property type="protein sequence ID" value="EIJ78294.1"/>
    <property type="molecule type" value="Genomic_DNA"/>
</dbReference>
<dbReference type="InterPro" id="IPR057309">
    <property type="entry name" value="PcsB_CC"/>
</dbReference>
<dbReference type="Pfam" id="PF00877">
    <property type="entry name" value="NLPC_P60"/>
    <property type="match status" value="1"/>
</dbReference>
<dbReference type="GO" id="GO:0008234">
    <property type="term" value="F:cysteine-type peptidase activity"/>
    <property type="evidence" value="ECO:0007669"/>
    <property type="project" value="UniProtKB-KW"/>
</dbReference>
<dbReference type="InterPro" id="IPR000064">
    <property type="entry name" value="NLP_P60_dom"/>
</dbReference>
<evidence type="ECO:0000256" key="7">
    <source>
        <dbReference type="SAM" id="SignalP"/>
    </source>
</evidence>
<keyword evidence="5" id="KW-0788">Thiol protease</keyword>
<name>I3DVM3_BACMT</name>
<dbReference type="STRING" id="997296.PB1_12059"/>
<feature type="domain" description="NlpC/P60" evidence="8">
    <location>
        <begin position="263"/>
        <end position="390"/>
    </location>
</feature>
<evidence type="ECO:0000313" key="10">
    <source>
        <dbReference type="Proteomes" id="UP000010523"/>
    </source>
</evidence>
<dbReference type="PATRIC" id="fig|997296.3.peg.2542"/>
<organism evidence="9 10">
    <name type="scientific">Bacillus methanolicus PB1</name>
    <dbReference type="NCBI Taxonomy" id="997296"/>
    <lineage>
        <taxon>Bacteria</taxon>
        <taxon>Bacillati</taxon>
        <taxon>Bacillota</taxon>
        <taxon>Bacilli</taxon>
        <taxon>Bacillales</taxon>
        <taxon>Bacillaceae</taxon>
        <taxon>Bacillus</taxon>
    </lineage>
</organism>
<dbReference type="AlphaFoldDB" id="I3DVM3"/>
<keyword evidence="3 7" id="KW-0732">Signal</keyword>
<comment type="caution">
    <text evidence="9">The sequence shown here is derived from an EMBL/GenBank/DDBJ whole genome shotgun (WGS) entry which is preliminary data.</text>
</comment>
<feature type="signal peptide" evidence="7">
    <location>
        <begin position="1"/>
        <end position="25"/>
    </location>
</feature>
<keyword evidence="2" id="KW-0645">Protease</keyword>
<evidence type="ECO:0000256" key="6">
    <source>
        <dbReference type="SAM" id="Coils"/>
    </source>
</evidence>
<sequence>MKRMVMVLCTSIMFAMGFVTPLVQAESVNDLAIKKAEMKEKIQASISKADQEVSQVNNEITGLNKQIQQVDQAIRDNQNKIVKAEADIVETTSEIKQLEKELVEIEKRITKRNEQLKERAKSYQESGRDVSYLEVLLGSESFSDFVDRVGAVVMIAEADRELLEQYEADKKDHKNKQDSLQQKLADLSEKKADLEGMQAQLKEQQKQYALRKEQLAKIEEKKIASKAESHIKASNLTVTKQKLDSQANLTDGAAAQNTNRGTNGNIKTVITAGYKYIGNSVYVFGGGRNAYDIANGRFDCSGFVHWAFSQAGIKVGSSTDSLKNSGRQISVKEMQPGDLVFFDTFKKDGHVGIYIGKGKFIGSQSSTGVAIADMSTGYWKQKFNGRVVRI</sequence>
<proteinExistence type="inferred from homology"/>
<accession>I3DVM3</accession>
<evidence type="ECO:0000256" key="4">
    <source>
        <dbReference type="ARBA" id="ARBA00022801"/>
    </source>
</evidence>
<gene>
    <name evidence="9" type="ORF">PB1_12059</name>
</gene>
<feature type="coiled-coil region" evidence="6">
    <location>
        <begin position="156"/>
        <end position="221"/>
    </location>
</feature>
<evidence type="ECO:0000256" key="3">
    <source>
        <dbReference type="ARBA" id="ARBA00022729"/>
    </source>
</evidence>
<evidence type="ECO:0000259" key="8">
    <source>
        <dbReference type="PROSITE" id="PS51935"/>
    </source>
</evidence>
<protein>
    <submittedName>
        <fullName evidence="9">NLP/P60 protein</fullName>
    </submittedName>
</protein>
<dbReference type="RefSeq" id="WP_004436633.1">
    <property type="nucleotide sequence ID" value="NZ_AFEU01000003.1"/>
</dbReference>
<evidence type="ECO:0000256" key="1">
    <source>
        <dbReference type="ARBA" id="ARBA00007074"/>
    </source>
</evidence>
<evidence type="ECO:0000313" key="9">
    <source>
        <dbReference type="EMBL" id="EIJ78294.1"/>
    </source>
</evidence>
<dbReference type="SUPFAM" id="SSF54001">
    <property type="entry name" value="Cysteine proteinases"/>
    <property type="match status" value="1"/>
</dbReference>
<dbReference type="SUPFAM" id="SSF90257">
    <property type="entry name" value="Myosin rod fragments"/>
    <property type="match status" value="1"/>
</dbReference>
<dbReference type="PANTHER" id="PTHR47053:SF1">
    <property type="entry name" value="MUREIN DD-ENDOPEPTIDASE MEPH-RELATED"/>
    <property type="match status" value="1"/>
</dbReference>
<evidence type="ECO:0000256" key="5">
    <source>
        <dbReference type="ARBA" id="ARBA00022807"/>
    </source>
</evidence>
<dbReference type="Gene3D" id="3.90.1720.10">
    <property type="entry name" value="endopeptidase domain like (from Nostoc punctiforme)"/>
    <property type="match status" value="1"/>
</dbReference>
<dbReference type="InterPro" id="IPR051202">
    <property type="entry name" value="Peptidase_C40"/>
</dbReference>
<dbReference type="Proteomes" id="UP000010523">
    <property type="component" value="Unassembled WGS sequence"/>
</dbReference>
<dbReference type="PROSITE" id="PS51935">
    <property type="entry name" value="NLPC_P60"/>
    <property type="match status" value="1"/>
</dbReference>
<keyword evidence="6" id="KW-0175">Coiled coil</keyword>
<dbReference type="PANTHER" id="PTHR47053">
    <property type="entry name" value="MUREIN DD-ENDOPEPTIDASE MEPH-RELATED"/>
    <property type="match status" value="1"/>
</dbReference>
<dbReference type="Pfam" id="PF24568">
    <property type="entry name" value="CC_PcsB"/>
    <property type="match status" value="1"/>
</dbReference>